<feature type="compositionally biased region" description="Low complexity" evidence="1">
    <location>
        <begin position="37"/>
        <end position="54"/>
    </location>
</feature>
<reference evidence="2 4" key="1">
    <citation type="submission" date="2020-01" db="EMBL/GenBank/DDBJ databases">
        <authorList>
            <consortium name="DOE Joint Genome Institute"/>
            <person name="Haridas S."/>
            <person name="Albert R."/>
            <person name="Binder M."/>
            <person name="Bloem J."/>
            <person name="Labutti K."/>
            <person name="Salamov A."/>
            <person name="Andreopoulos B."/>
            <person name="Baker S.E."/>
            <person name="Barry K."/>
            <person name="Bills G."/>
            <person name="Bluhm B.H."/>
            <person name="Cannon C."/>
            <person name="Castanera R."/>
            <person name="Culley D.E."/>
            <person name="Daum C."/>
            <person name="Ezra D."/>
            <person name="Gonzalez J.B."/>
            <person name="Henrissat B."/>
            <person name="Kuo A."/>
            <person name="Liang C."/>
            <person name="Lipzen A."/>
            <person name="Lutzoni F."/>
            <person name="Magnuson J."/>
            <person name="Mondo S."/>
            <person name="Nolan M."/>
            <person name="Ohm R."/>
            <person name="Pangilinan J."/>
            <person name="Park H.-J."/>
            <person name="Ramirez L."/>
            <person name="Alfaro M."/>
            <person name="Sun H."/>
            <person name="Tritt A."/>
            <person name="Yoshinaga Y."/>
            <person name="Zwiers L.-H."/>
            <person name="Turgeon B.G."/>
            <person name="Goodwin S.B."/>
            <person name="Spatafora J.W."/>
            <person name="Crous P.W."/>
            <person name="Grigoriev I.V."/>
        </authorList>
    </citation>
    <scope>NUCLEOTIDE SEQUENCE</scope>
    <source>
        <strain evidence="2 4">CBS 781.70</strain>
    </source>
</reference>
<keyword evidence="2 4" id="KW-0132">Cell division</keyword>
<feature type="region of interest" description="Disordered" evidence="1">
    <location>
        <begin position="216"/>
        <end position="260"/>
    </location>
</feature>
<dbReference type="PANTHER" id="PTHR34065:SF1">
    <property type="entry name" value="CELL DIVISION CONTROL PROTEIN 14"/>
    <property type="match status" value="1"/>
</dbReference>
<dbReference type="RefSeq" id="XP_033536519.1">
    <property type="nucleotide sequence ID" value="XM_033674597.1"/>
</dbReference>
<dbReference type="Proteomes" id="UP000504638">
    <property type="component" value="Unplaced"/>
</dbReference>
<dbReference type="GeneID" id="54415167"/>
<protein>
    <submittedName>
        <fullName evidence="2 4">Cell division control 14, SIN component</fullName>
    </submittedName>
</protein>
<evidence type="ECO:0000313" key="3">
    <source>
        <dbReference type="Proteomes" id="UP000504638"/>
    </source>
</evidence>
<feature type="region of interest" description="Disordered" evidence="1">
    <location>
        <begin position="274"/>
        <end position="294"/>
    </location>
</feature>
<evidence type="ECO:0000256" key="1">
    <source>
        <dbReference type="SAM" id="MobiDB-lite"/>
    </source>
</evidence>
<dbReference type="GO" id="GO:0051301">
    <property type="term" value="P:cell division"/>
    <property type="evidence" value="ECO:0007669"/>
    <property type="project" value="UniProtKB-KW"/>
</dbReference>
<organism evidence="2">
    <name type="scientific">Eremomyces bilateralis CBS 781.70</name>
    <dbReference type="NCBI Taxonomy" id="1392243"/>
    <lineage>
        <taxon>Eukaryota</taxon>
        <taxon>Fungi</taxon>
        <taxon>Dikarya</taxon>
        <taxon>Ascomycota</taxon>
        <taxon>Pezizomycotina</taxon>
        <taxon>Dothideomycetes</taxon>
        <taxon>Dothideomycetes incertae sedis</taxon>
        <taxon>Eremomycetales</taxon>
        <taxon>Eremomycetaceae</taxon>
        <taxon>Eremomyces</taxon>
    </lineage>
</organism>
<feature type="compositionally biased region" description="Basic and acidic residues" evidence="1">
    <location>
        <begin position="276"/>
        <end position="294"/>
    </location>
</feature>
<dbReference type="AlphaFoldDB" id="A0A6G1G9Y5"/>
<evidence type="ECO:0000313" key="4">
    <source>
        <dbReference type="RefSeq" id="XP_033536519.1"/>
    </source>
</evidence>
<dbReference type="EMBL" id="ML975152">
    <property type="protein sequence ID" value="KAF1814888.1"/>
    <property type="molecule type" value="Genomic_DNA"/>
</dbReference>
<reference evidence="4" key="2">
    <citation type="submission" date="2020-04" db="EMBL/GenBank/DDBJ databases">
        <authorList>
            <consortium name="NCBI Genome Project"/>
        </authorList>
    </citation>
    <scope>NUCLEOTIDE SEQUENCE</scope>
    <source>
        <strain evidence="4">CBS 781.70</strain>
    </source>
</reference>
<dbReference type="Pfam" id="PF08045">
    <property type="entry name" value="CDC14"/>
    <property type="match status" value="1"/>
</dbReference>
<proteinExistence type="predicted"/>
<accession>A0A6G1G9Y5</accession>
<keyword evidence="3" id="KW-1185">Reference proteome</keyword>
<reference evidence="4" key="3">
    <citation type="submission" date="2025-04" db="UniProtKB">
        <authorList>
            <consortium name="RefSeq"/>
        </authorList>
    </citation>
    <scope>IDENTIFICATION</scope>
    <source>
        <strain evidence="4">CBS 781.70</strain>
    </source>
</reference>
<dbReference type="PANTHER" id="PTHR34065">
    <property type="entry name" value="CELL DIVISION CONTROL PROTEIN 14"/>
    <property type="match status" value="1"/>
</dbReference>
<feature type="region of interest" description="Disordered" evidence="1">
    <location>
        <begin position="37"/>
        <end position="61"/>
    </location>
</feature>
<dbReference type="OrthoDB" id="5357220at2759"/>
<name>A0A6G1G9Y5_9PEZI</name>
<evidence type="ECO:0000313" key="2">
    <source>
        <dbReference type="EMBL" id="KAF1814888.1"/>
    </source>
</evidence>
<gene>
    <name evidence="2 4" type="ORF">P152DRAFT_237067</name>
</gene>
<keyword evidence="2 4" id="KW-0131">Cell cycle</keyword>
<dbReference type="InterPro" id="IPR012535">
    <property type="entry name" value="Cell_div_Cdc14"/>
</dbReference>
<sequence length="327" mass="36073">MEALLSTAFNYISSKDAQKISKGLRQIKGFLEQICLSPSSSSSPSKRPTVPTSSDAPSHEKSLVSLGGDPAFRAFFRLQERFEWNVATRLVACLERLLGMGTSAETDLLILSSLTLLQGCLLLHPPSRSIFEEEIYLNLLLDLLDPLNPASTQSTTLQVLMSALLYSPRAARSFERTDGLATAASLYKSRSTSPHVRKCVAEFLYFYLLDEINPTTNPESSDEHSNPSAVKAAQSAPGTGAHAHRRGAGRDKGNDVEAPQQRWSMALGDASALEEELTRHREREVKKGAVRGRDEKQRLLARHLGSVESLEKELRQRKPFAEMMGYG</sequence>